<protein>
    <submittedName>
        <fullName evidence="1">Uncharacterized protein</fullName>
    </submittedName>
</protein>
<reference evidence="2" key="1">
    <citation type="journal article" date="2013" name="Nature">
        <title>Draft genome of the wheat A-genome progenitor Triticum urartu.</title>
        <authorList>
            <person name="Ling H.Q."/>
            <person name="Zhao S."/>
            <person name="Liu D."/>
            <person name="Wang J."/>
            <person name="Sun H."/>
            <person name="Zhang C."/>
            <person name="Fan H."/>
            <person name="Li D."/>
            <person name="Dong L."/>
            <person name="Tao Y."/>
            <person name="Gao C."/>
            <person name="Wu H."/>
            <person name="Li Y."/>
            <person name="Cui Y."/>
            <person name="Guo X."/>
            <person name="Zheng S."/>
            <person name="Wang B."/>
            <person name="Yu K."/>
            <person name="Liang Q."/>
            <person name="Yang W."/>
            <person name="Lou X."/>
            <person name="Chen J."/>
            <person name="Feng M."/>
            <person name="Jian J."/>
            <person name="Zhang X."/>
            <person name="Luo G."/>
            <person name="Jiang Y."/>
            <person name="Liu J."/>
            <person name="Wang Z."/>
            <person name="Sha Y."/>
            <person name="Zhang B."/>
            <person name="Wu H."/>
            <person name="Tang D."/>
            <person name="Shen Q."/>
            <person name="Xue P."/>
            <person name="Zou S."/>
            <person name="Wang X."/>
            <person name="Liu X."/>
            <person name="Wang F."/>
            <person name="Yang Y."/>
            <person name="An X."/>
            <person name="Dong Z."/>
            <person name="Zhang K."/>
            <person name="Zhang X."/>
            <person name="Luo M.C."/>
            <person name="Dvorak J."/>
            <person name="Tong Y."/>
            <person name="Wang J."/>
            <person name="Yang H."/>
            <person name="Li Z."/>
            <person name="Wang D."/>
            <person name="Zhang A."/>
            <person name="Wang J."/>
        </authorList>
    </citation>
    <scope>NUCLEOTIDE SEQUENCE</scope>
    <source>
        <strain evidence="2">cv. G1812</strain>
    </source>
</reference>
<dbReference type="EnsemblPlants" id="TuG1812G0100002810.01.T02">
    <property type="protein sequence ID" value="TuG1812G0100002810.01.T02"/>
    <property type="gene ID" value="TuG1812G0100002810.01"/>
</dbReference>
<reference evidence="1" key="2">
    <citation type="submission" date="2018-03" db="EMBL/GenBank/DDBJ databases">
        <title>The Triticum urartu genome reveals the dynamic nature of wheat genome evolution.</title>
        <authorList>
            <person name="Ling H."/>
            <person name="Ma B."/>
            <person name="Shi X."/>
            <person name="Liu H."/>
            <person name="Dong L."/>
            <person name="Sun H."/>
            <person name="Cao Y."/>
            <person name="Gao Q."/>
            <person name="Zheng S."/>
            <person name="Li Y."/>
            <person name="Yu Y."/>
            <person name="Du H."/>
            <person name="Qi M."/>
            <person name="Li Y."/>
            <person name="Yu H."/>
            <person name="Cui Y."/>
            <person name="Wang N."/>
            <person name="Chen C."/>
            <person name="Wu H."/>
            <person name="Zhao Y."/>
            <person name="Zhang J."/>
            <person name="Li Y."/>
            <person name="Zhou W."/>
            <person name="Zhang B."/>
            <person name="Hu W."/>
            <person name="Eijk M."/>
            <person name="Tang J."/>
            <person name="Witsenboer H."/>
            <person name="Zhao S."/>
            <person name="Li Z."/>
            <person name="Zhang A."/>
            <person name="Wang D."/>
            <person name="Liang C."/>
        </authorList>
    </citation>
    <scope>NUCLEOTIDE SEQUENCE [LARGE SCALE GENOMIC DNA]</scope>
    <source>
        <strain evidence="1">cv. G1812</strain>
    </source>
</reference>
<name>A0A8R7K1M7_TRIUA</name>
<proteinExistence type="predicted"/>
<accession>A0A8R7K1M7</accession>
<evidence type="ECO:0000313" key="1">
    <source>
        <dbReference type="EnsemblPlants" id="TuG1812G0100002810.01.T02"/>
    </source>
</evidence>
<reference evidence="1" key="3">
    <citation type="submission" date="2022-06" db="UniProtKB">
        <authorList>
            <consortium name="EnsemblPlants"/>
        </authorList>
    </citation>
    <scope>IDENTIFICATION</scope>
</reference>
<keyword evidence="2" id="KW-1185">Reference proteome</keyword>
<dbReference type="Proteomes" id="UP000015106">
    <property type="component" value="Chromosome 1"/>
</dbReference>
<organism evidence="1 2">
    <name type="scientific">Triticum urartu</name>
    <name type="common">Red wild einkorn</name>
    <name type="synonym">Crithodium urartu</name>
    <dbReference type="NCBI Taxonomy" id="4572"/>
    <lineage>
        <taxon>Eukaryota</taxon>
        <taxon>Viridiplantae</taxon>
        <taxon>Streptophyta</taxon>
        <taxon>Embryophyta</taxon>
        <taxon>Tracheophyta</taxon>
        <taxon>Spermatophyta</taxon>
        <taxon>Magnoliopsida</taxon>
        <taxon>Liliopsida</taxon>
        <taxon>Poales</taxon>
        <taxon>Poaceae</taxon>
        <taxon>BOP clade</taxon>
        <taxon>Pooideae</taxon>
        <taxon>Triticodae</taxon>
        <taxon>Triticeae</taxon>
        <taxon>Triticinae</taxon>
        <taxon>Triticum</taxon>
    </lineage>
</organism>
<dbReference type="AlphaFoldDB" id="A0A8R7K1M7"/>
<evidence type="ECO:0000313" key="2">
    <source>
        <dbReference type="Proteomes" id="UP000015106"/>
    </source>
</evidence>
<dbReference type="Gramene" id="TuG1812G0100002810.01.T02">
    <property type="protein sequence ID" value="TuG1812G0100002810.01.T02"/>
    <property type="gene ID" value="TuG1812G0100002810.01"/>
</dbReference>
<sequence length="56" mass="6507">MLCDWHLRGNCFWRFVQFCCFQFIIYYVPLCSSTQLICSVQSGFNNQETNSSLGGL</sequence>